<keyword evidence="4 7" id="KW-0808">Transferase</keyword>
<evidence type="ECO:0000256" key="5">
    <source>
        <dbReference type="ARBA" id="ARBA00022691"/>
    </source>
</evidence>
<sequence length="712" mass="78971">MNFFVSCAKGLEYLLADELLAMGLPRATATISGVNAEGELRDAQRVVLWSRLASRVLWPLQEFDCPDENSLYQGVAAMPWDQHISPELTLSVDAHVSGTAITHARFAAQRVKDGVVDSLRGQGMERPSVNVEFPDVRINLSLRKGRATISIDLGGGPMHRRGWRMAQNDAPLKENLAAAVLLRANWPKIHAEGGGLLDPMCGSGTLLIEGALMAADVAPGLQRHGSIPPSRWRGFDQAQWKELTAEAREREQVGRAALKQVIHGSDIDPQAIRAAKENAEVAGVSEAIWFGVRDVADVQVPPQETGCVVCNPPYDERLAADTVLYRRIGDALKRAVPTWRASLLCGSADLAFATGLRAAKKYQMFNGAIECALIVCDPIAVPERENAGQPRELSEGAQMVANRLRKNLKKFKNWLTREGITCFRAYDADLPEYAAAIDVYREDGGKARTFLHVQEYAAPATIPDADVRRRRNELLAAAREVFQVPAEQVALKSRERGKGGSKYGRFEQRGEFILVRENDALLRVNLFDYLDTGLFLDHRPLRTHMAQESRGKRFLNLFCYTGVASVEAAVAGASSTTSVDLSGTYLQWCADNLALNGKGGSQHTLVQADAVTWLEAEKNRYDVIFCDPPTFSNSARAEDFDIQREHVRLLRAAMERLTSDGVLYFSNNFRRFKLEENAIAEFANCREISAQTIGPDFERNARIHRAWELRRV</sequence>
<dbReference type="InterPro" id="IPR054170">
    <property type="entry name" value="RlmL_1st"/>
</dbReference>
<dbReference type="PIRSF" id="PIRSF037618">
    <property type="entry name" value="RNA_Mtase_bacteria_prd"/>
    <property type="match status" value="1"/>
</dbReference>
<evidence type="ECO:0000259" key="9">
    <source>
        <dbReference type="PROSITE" id="PS51165"/>
    </source>
</evidence>
<dbReference type="Pfam" id="PF02926">
    <property type="entry name" value="THUMP"/>
    <property type="match status" value="1"/>
</dbReference>
<dbReference type="GO" id="GO:0052915">
    <property type="term" value="F:23S rRNA (guanine(2445)-N(2))-methyltransferase activity"/>
    <property type="evidence" value="ECO:0007669"/>
    <property type="project" value="UniProtKB-UniRule"/>
</dbReference>
<comment type="catalytic activity">
    <reaction evidence="7">
        <text>guanosine(2445) in 23S rRNA + S-adenosyl-L-methionine = N(2)-methylguanosine(2445) in 23S rRNA + S-adenosyl-L-homocysteine + H(+)</text>
        <dbReference type="Rhea" id="RHEA:42740"/>
        <dbReference type="Rhea" id="RHEA-COMP:10215"/>
        <dbReference type="Rhea" id="RHEA-COMP:10216"/>
        <dbReference type="ChEBI" id="CHEBI:15378"/>
        <dbReference type="ChEBI" id="CHEBI:57856"/>
        <dbReference type="ChEBI" id="CHEBI:59789"/>
        <dbReference type="ChEBI" id="CHEBI:74269"/>
        <dbReference type="ChEBI" id="CHEBI:74481"/>
        <dbReference type="EC" id="2.1.1.173"/>
    </reaction>
</comment>
<dbReference type="InterPro" id="IPR053943">
    <property type="entry name" value="RlmKL-like_Mtase_CS"/>
</dbReference>
<dbReference type="EC" id="2.1.1.173" evidence="7"/>
<dbReference type="PATRIC" id="fig|405446.3.peg.1327"/>
<dbReference type="OrthoDB" id="9809404at2"/>
<evidence type="ECO:0000256" key="8">
    <source>
        <dbReference type="PROSITE-ProRule" id="PRU00529"/>
    </source>
</evidence>
<evidence type="ECO:0000313" key="11">
    <source>
        <dbReference type="Proteomes" id="UP000051863"/>
    </source>
</evidence>
<dbReference type="CDD" id="cd02440">
    <property type="entry name" value="AdoMet_MTases"/>
    <property type="match status" value="1"/>
</dbReference>
<evidence type="ECO:0000313" key="10">
    <source>
        <dbReference type="EMBL" id="KRG72563.1"/>
    </source>
</evidence>
<evidence type="ECO:0000256" key="7">
    <source>
        <dbReference type="HAMAP-Rule" id="MF_01858"/>
    </source>
</evidence>
<dbReference type="PANTHER" id="PTHR47313:SF1">
    <property type="entry name" value="RIBOSOMAL RNA LARGE SUBUNIT METHYLTRANSFERASE K_L"/>
    <property type="match status" value="1"/>
</dbReference>
<evidence type="ECO:0000256" key="1">
    <source>
        <dbReference type="ARBA" id="ARBA00022490"/>
    </source>
</evidence>
<name>A0A0R0D4S3_9GAMM</name>
<dbReference type="AlphaFoldDB" id="A0A0R0D4S3"/>
<comment type="similarity">
    <text evidence="7">Belongs to the methyltransferase superfamily. RlmKL family.</text>
</comment>
<feature type="domain" description="THUMP" evidence="9">
    <location>
        <begin position="42"/>
        <end position="153"/>
    </location>
</feature>
<dbReference type="Gene3D" id="3.30.2130.30">
    <property type="match status" value="1"/>
</dbReference>
<keyword evidence="3 7" id="KW-0489">Methyltransferase</keyword>
<dbReference type="GO" id="GO:0003723">
    <property type="term" value="F:RNA binding"/>
    <property type="evidence" value="ECO:0007669"/>
    <property type="project" value="UniProtKB-UniRule"/>
</dbReference>
<keyword evidence="5 7" id="KW-0949">S-adenosyl-L-methionine</keyword>
<dbReference type="Pfam" id="PF22020">
    <property type="entry name" value="RlmL_1st"/>
    <property type="match status" value="1"/>
</dbReference>
<dbReference type="SUPFAM" id="SSF53335">
    <property type="entry name" value="S-adenosyl-L-methionine-dependent methyltransferases"/>
    <property type="match status" value="2"/>
</dbReference>
<dbReference type="EMBL" id="LDJJ01000003">
    <property type="protein sequence ID" value="KRG72563.1"/>
    <property type="molecule type" value="Genomic_DNA"/>
</dbReference>
<comment type="function">
    <text evidence="7">Specifically methylates the guanine in position 2445 (m2G2445) and the guanine in position 2069 (m7G2069) of 23S rRNA.</text>
</comment>
<dbReference type="SMART" id="SM00981">
    <property type="entry name" value="THUMP"/>
    <property type="match status" value="1"/>
</dbReference>
<dbReference type="Pfam" id="PF10672">
    <property type="entry name" value="Methyltrans_SAM"/>
    <property type="match status" value="1"/>
</dbReference>
<dbReference type="InterPro" id="IPR019614">
    <property type="entry name" value="SAM-dep_methyl-trfase"/>
</dbReference>
<dbReference type="InterPro" id="IPR004114">
    <property type="entry name" value="THUMP_dom"/>
</dbReference>
<dbReference type="PROSITE" id="PS51165">
    <property type="entry name" value="THUMP"/>
    <property type="match status" value="1"/>
</dbReference>
<comment type="subcellular location">
    <subcellularLocation>
        <location evidence="7">Cytoplasm</location>
    </subcellularLocation>
</comment>
<dbReference type="RefSeq" id="WP_057626250.1">
    <property type="nucleotide sequence ID" value="NZ_LDJJ01000003.1"/>
</dbReference>
<keyword evidence="2 7" id="KW-0698">rRNA processing</keyword>
<comment type="caution">
    <text evidence="10">The sequence shown here is derived from an EMBL/GenBank/DDBJ whole genome shotgun (WGS) entry which is preliminary data.</text>
</comment>
<proteinExistence type="inferred from homology"/>
<dbReference type="Gene3D" id="3.30.750.80">
    <property type="entry name" value="RNA methyltransferase domain (HRMD) like"/>
    <property type="match status" value="1"/>
</dbReference>
<reference evidence="10 11" key="1">
    <citation type="submission" date="2015-05" db="EMBL/GenBank/DDBJ databases">
        <title>Genome sequencing and analysis of members of genus Stenotrophomonas.</title>
        <authorList>
            <person name="Patil P.P."/>
            <person name="Midha S."/>
            <person name="Patil P.B."/>
        </authorList>
    </citation>
    <scope>NUCLEOTIDE SEQUENCE [LARGE SCALE GENOMIC DNA]</scope>
    <source>
        <strain evidence="10 11">DSM 18941</strain>
    </source>
</reference>
<dbReference type="InterPro" id="IPR000241">
    <property type="entry name" value="RlmKL-like_Mtase"/>
</dbReference>
<evidence type="ECO:0000256" key="4">
    <source>
        <dbReference type="ARBA" id="ARBA00022679"/>
    </source>
</evidence>
<dbReference type="PROSITE" id="PS01261">
    <property type="entry name" value="UPF0020"/>
    <property type="match status" value="1"/>
</dbReference>
<dbReference type="HAMAP" id="MF_01858">
    <property type="entry name" value="23SrRNA_methyltr_KL"/>
    <property type="match status" value="1"/>
</dbReference>
<keyword evidence="6 8" id="KW-0694">RNA-binding</keyword>
<dbReference type="NCBIfam" id="NF008748">
    <property type="entry name" value="PRK11783.1"/>
    <property type="match status" value="1"/>
</dbReference>
<dbReference type="PANTHER" id="PTHR47313">
    <property type="entry name" value="RIBOSOMAL RNA LARGE SUBUNIT METHYLTRANSFERASE K/L"/>
    <property type="match status" value="1"/>
</dbReference>
<organism evidence="10 11">
    <name type="scientific">Stenotrophomonas terrae</name>
    <dbReference type="NCBI Taxonomy" id="405446"/>
    <lineage>
        <taxon>Bacteria</taxon>
        <taxon>Pseudomonadati</taxon>
        <taxon>Pseudomonadota</taxon>
        <taxon>Gammaproteobacteria</taxon>
        <taxon>Lysobacterales</taxon>
        <taxon>Lysobacteraceae</taxon>
        <taxon>Stenotrophomonas</taxon>
    </lineage>
</organism>
<dbReference type="InterPro" id="IPR017244">
    <property type="entry name" value="23SrRNA_methyltr_KL"/>
</dbReference>
<gene>
    <name evidence="7" type="primary">rlmL</name>
    <name evidence="10" type="ORF">ABB27_00645</name>
</gene>
<dbReference type="InterPro" id="IPR029063">
    <property type="entry name" value="SAM-dependent_MTases_sf"/>
</dbReference>
<dbReference type="GO" id="GO:0005737">
    <property type="term" value="C:cytoplasm"/>
    <property type="evidence" value="ECO:0007669"/>
    <property type="project" value="UniProtKB-SubCell"/>
</dbReference>
<protein>
    <recommendedName>
        <fullName evidence="7">Ribosomal RNA large subunit methyltransferase K/L</fullName>
    </recommendedName>
    <domain>
        <recommendedName>
            <fullName evidence="7">23S rRNA m2G2445 methyltransferase</fullName>
            <ecNumber evidence="7">2.1.1.173</ecNumber>
        </recommendedName>
        <alternativeName>
            <fullName evidence="7">rRNA (guanine-N(2)-)-methyltransferase RlmL</fullName>
        </alternativeName>
    </domain>
    <domain>
        <recommendedName>
            <fullName evidence="7">23S rRNA m7G2069 methyltransferase</fullName>
            <ecNumber evidence="7">2.1.1.264</ecNumber>
        </recommendedName>
        <alternativeName>
            <fullName evidence="7">rRNA (guanine-N(7)-)-methyltransferase RlmK</fullName>
        </alternativeName>
    </domain>
</protein>
<evidence type="ECO:0000256" key="6">
    <source>
        <dbReference type="ARBA" id="ARBA00022884"/>
    </source>
</evidence>
<dbReference type="Proteomes" id="UP000051863">
    <property type="component" value="Unassembled WGS sequence"/>
</dbReference>
<dbReference type="Pfam" id="PF01170">
    <property type="entry name" value="UPF0020"/>
    <property type="match status" value="1"/>
</dbReference>
<dbReference type="FunFam" id="3.30.750.80:FF:000003">
    <property type="entry name" value="Ribosomal RNA large subunit methyltransferase K/L"/>
    <property type="match status" value="1"/>
</dbReference>
<dbReference type="CDD" id="cd11715">
    <property type="entry name" value="THUMP_AdoMetMT"/>
    <property type="match status" value="1"/>
</dbReference>
<keyword evidence="1 7" id="KW-0963">Cytoplasm</keyword>
<evidence type="ECO:0000256" key="3">
    <source>
        <dbReference type="ARBA" id="ARBA00022603"/>
    </source>
</evidence>
<dbReference type="EC" id="2.1.1.264" evidence="7"/>
<dbReference type="Gene3D" id="3.40.50.150">
    <property type="entry name" value="Vaccinia Virus protein VP39"/>
    <property type="match status" value="2"/>
</dbReference>
<dbReference type="GO" id="GO:0070043">
    <property type="term" value="F:rRNA (guanine-N7-)-methyltransferase activity"/>
    <property type="evidence" value="ECO:0007669"/>
    <property type="project" value="UniProtKB-UniRule"/>
</dbReference>
<keyword evidence="11" id="KW-1185">Reference proteome</keyword>
<evidence type="ECO:0000256" key="2">
    <source>
        <dbReference type="ARBA" id="ARBA00022552"/>
    </source>
</evidence>
<comment type="catalytic activity">
    <reaction evidence="7">
        <text>guanosine(2069) in 23S rRNA + S-adenosyl-L-methionine = N(2)-methylguanosine(2069) in 23S rRNA + S-adenosyl-L-homocysteine + H(+)</text>
        <dbReference type="Rhea" id="RHEA:43772"/>
        <dbReference type="Rhea" id="RHEA-COMP:10688"/>
        <dbReference type="Rhea" id="RHEA-COMP:10689"/>
        <dbReference type="ChEBI" id="CHEBI:15378"/>
        <dbReference type="ChEBI" id="CHEBI:57856"/>
        <dbReference type="ChEBI" id="CHEBI:59789"/>
        <dbReference type="ChEBI" id="CHEBI:74269"/>
        <dbReference type="ChEBI" id="CHEBI:74481"/>
        <dbReference type="EC" id="2.1.1.264"/>
    </reaction>
</comment>
<accession>A0A0R0D4S3</accession>